<dbReference type="Proteomes" id="UP000009168">
    <property type="component" value="Unassembled WGS sequence"/>
</dbReference>
<dbReference type="GeneID" id="24438718"/>
<evidence type="ECO:0000313" key="2">
    <source>
        <dbReference type="Proteomes" id="UP000009168"/>
    </source>
</evidence>
<name>W7XF93_TETTS</name>
<protein>
    <submittedName>
        <fullName evidence="1">Uncharacterized protein</fullName>
    </submittedName>
</protein>
<dbReference type="RefSeq" id="XP_012651962.1">
    <property type="nucleotide sequence ID" value="XM_012796508.1"/>
</dbReference>
<dbReference type="EMBL" id="GG662770">
    <property type="protein sequence ID" value="EWS75493.1"/>
    <property type="molecule type" value="Genomic_DNA"/>
</dbReference>
<evidence type="ECO:0000313" key="1">
    <source>
        <dbReference type="EMBL" id="EWS75493.1"/>
    </source>
</evidence>
<keyword evidence="2" id="KW-1185">Reference proteome</keyword>
<proteinExistence type="predicted"/>
<dbReference type="InParanoid" id="W7XF93"/>
<dbReference type="AlphaFoldDB" id="W7XF93"/>
<sequence length="177" mass="19865">MLSLSMLRLVRTSVRVWLAIQCLRILSHIILTFSLALPPCVYLQHLKGPSPSLWTDQIANPDTSRPCISLVTLLALKETFSILLGKVTAVQQGRTKHFKPIPAFLSTPFSITSIHQLGSDQTHSLEIDFATQVTPPTATTPITRVEVEGKIEVIVCKKVIQFFFLTFDLFVQLIYFL</sequence>
<organism evidence="1 2">
    <name type="scientific">Tetrahymena thermophila (strain SB210)</name>
    <dbReference type="NCBI Taxonomy" id="312017"/>
    <lineage>
        <taxon>Eukaryota</taxon>
        <taxon>Sar</taxon>
        <taxon>Alveolata</taxon>
        <taxon>Ciliophora</taxon>
        <taxon>Intramacronucleata</taxon>
        <taxon>Oligohymenophorea</taxon>
        <taxon>Hymenostomatida</taxon>
        <taxon>Tetrahymenina</taxon>
        <taxon>Tetrahymenidae</taxon>
        <taxon>Tetrahymena</taxon>
    </lineage>
</organism>
<dbReference type="KEGG" id="tet:TTHERM_000392686"/>
<accession>W7XF93</accession>
<gene>
    <name evidence="1" type="ORF">TTHERM_000392686</name>
</gene>
<reference evidence="2" key="1">
    <citation type="journal article" date="2006" name="PLoS Biol.">
        <title>Macronuclear genome sequence of the ciliate Tetrahymena thermophila, a model eukaryote.</title>
        <authorList>
            <person name="Eisen J.A."/>
            <person name="Coyne R.S."/>
            <person name="Wu M."/>
            <person name="Wu D."/>
            <person name="Thiagarajan M."/>
            <person name="Wortman J.R."/>
            <person name="Badger J.H."/>
            <person name="Ren Q."/>
            <person name="Amedeo P."/>
            <person name="Jones K.M."/>
            <person name="Tallon L.J."/>
            <person name="Delcher A.L."/>
            <person name="Salzberg S.L."/>
            <person name="Silva J.C."/>
            <person name="Haas B.J."/>
            <person name="Majoros W.H."/>
            <person name="Farzad M."/>
            <person name="Carlton J.M."/>
            <person name="Smith R.K. Jr."/>
            <person name="Garg J."/>
            <person name="Pearlman R.E."/>
            <person name="Karrer K.M."/>
            <person name="Sun L."/>
            <person name="Manning G."/>
            <person name="Elde N.C."/>
            <person name="Turkewitz A.P."/>
            <person name="Asai D.J."/>
            <person name="Wilkes D.E."/>
            <person name="Wang Y."/>
            <person name="Cai H."/>
            <person name="Collins K."/>
            <person name="Stewart B.A."/>
            <person name="Lee S.R."/>
            <person name="Wilamowska K."/>
            <person name="Weinberg Z."/>
            <person name="Ruzzo W.L."/>
            <person name="Wloga D."/>
            <person name="Gaertig J."/>
            <person name="Frankel J."/>
            <person name="Tsao C.-C."/>
            <person name="Gorovsky M.A."/>
            <person name="Keeling P.J."/>
            <person name="Waller R.F."/>
            <person name="Patron N.J."/>
            <person name="Cherry J.M."/>
            <person name="Stover N.A."/>
            <person name="Krieger C.J."/>
            <person name="del Toro C."/>
            <person name="Ryder H.F."/>
            <person name="Williamson S.C."/>
            <person name="Barbeau R.A."/>
            <person name="Hamilton E.P."/>
            <person name="Orias E."/>
        </authorList>
    </citation>
    <scope>NUCLEOTIDE SEQUENCE [LARGE SCALE GENOMIC DNA]</scope>
    <source>
        <strain evidence="2">SB210</strain>
    </source>
</reference>